<dbReference type="HOGENOM" id="CLU_1428471_0_0_1"/>
<dbReference type="EMBL" id="KN840595">
    <property type="protein sequence ID" value="KIP03897.1"/>
    <property type="molecule type" value="Genomic_DNA"/>
</dbReference>
<sequence length="190" mass="20820">MGSFSPYANAMTNHCYGQGALHVFGRLITWILHSGSCTVLFAPRDQTLVARRVLLLRAPSASLSRPPSATYSSIWSCMAGPMQRHRENVLIGAVYDSSTSSRAYRATPPSTPTFSQGKITAPSIVSQPFRLALIDPGRAAYMLVCFSPPSPSFARPGLRLGLSGVRLLRSLCCVGVIIYRQRRAQRERTF</sequence>
<proteinExistence type="predicted"/>
<name>A0A0C3S2M2_PHLG1</name>
<evidence type="ECO:0000313" key="1">
    <source>
        <dbReference type="EMBL" id="KIP03897.1"/>
    </source>
</evidence>
<dbReference type="Proteomes" id="UP000053257">
    <property type="component" value="Unassembled WGS sequence"/>
</dbReference>
<organism evidence="1 2">
    <name type="scientific">Phlebiopsis gigantea (strain 11061_1 CR5-6)</name>
    <name type="common">White-rot fungus</name>
    <name type="synonym">Peniophora gigantea</name>
    <dbReference type="NCBI Taxonomy" id="745531"/>
    <lineage>
        <taxon>Eukaryota</taxon>
        <taxon>Fungi</taxon>
        <taxon>Dikarya</taxon>
        <taxon>Basidiomycota</taxon>
        <taxon>Agaricomycotina</taxon>
        <taxon>Agaricomycetes</taxon>
        <taxon>Polyporales</taxon>
        <taxon>Phanerochaetaceae</taxon>
        <taxon>Phlebiopsis</taxon>
    </lineage>
</organism>
<keyword evidence="2" id="KW-1185">Reference proteome</keyword>
<gene>
    <name evidence="1" type="ORF">PHLGIDRAFT_217498</name>
</gene>
<protein>
    <submittedName>
        <fullName evidence="1">Uncharacterized protein</fullName>
    </submittedName>
</protein>
<dbReference type="AlphaFoldDB" id="A0A0C3S2M2"/>
<evidence type="ECO:0000313" key="2">
    <source>
        <dbReference type="Proteomes" id="UP000053257"/>
    </source>
</evidence>
<accession>A0A0C3S2M2</accession>
<reference evidence="1 2" key="1">
    <citation type="journal article" date="2014" name="PLoS Genet.">
        <title>Analysis of the Phlebiopsis gigantea genome, transcriptome and secretome provides insight into its pioneer colonization strategies of wood.</title>
        <authorList>
            <person name="Hori C."/>
            <person name="Ishida T."/>
            <person name="Igarashi K."/>
            <person name="Samejima M."/>
            <person name="Suzuki H."/>
            <person name="Master E."/>
            <person name="Ferreira P."/>
            <person name="Ruiz-Duenas F.J."/>
            <person name="Held B."/>
            <person name="Canessa P."/>
            <person name="Larrondo L.F."/>
            <person name="Schmoll M."/>
            <person name="Druzhinina I.S."/>
            <person name="Kubicek C.P."/>
            <person name="Gaskell J.A."/>
            <person name="Kersten P."/>
            <person name="St John F."/>
            <person name="Glasner J."/>
            <person name="Sabat G."/>
            <person name="Splinter BonDurant S."/>
            <person name="Syed K."/>
            <person name="Yadav J."/>
            <person name="Mgbeahuruike A.C."/>
            <person name="Kovalchuk A."/>
            <person name="Asiegbu F.O."/>
            <person name="Lackner G."/>
            <person name="Hoffmeister D."/>
            <person name="Rencoret J."/>
            <person name="Gutierrez A."/>
            <person name="Sun H."/>
            <person name="Lindquist E."/>
            <person name="Barry K."/>
            <person name="Riley R."/>
            <person name="Grigoriev I.V."/>
            <person name="Henrissat B."/>
            <person name="Kues U."/>
            <person name="Berka R.M."/>
            <person name="Martinez A.T."/>
            <person name="Covert S.F."/>
            <person name="Blanchette R.A."/>
            <person name="Cullen D."/>
        </authorList>
    </citation>
    <scope>NUCLEOTIDE SEQUENCE [LARGE SCALE GENOMIC DNA]</scope>
    <source>
        <strain evidence="1 2">11061_1 CR5-6</strain>
    </source>
</reference>